<dbReference type="EMBL" id="CP031036">
    <property type="protein sequence ID" value="QDZ20085.1"/>
    <property type="molecule type" value="Genomic_DNA"/>
</dbReference>
<dbReference type="CDD" id="cd09487">
    <property type="entry name" value="SAM_superfamily"/>
    <property type="match status" value="1"/>
</dbReference>
<keyword evidence="2" id="KW-0812">Transmembrane</keyword>
<evidence type="ECO:0000256" key="2">
    <source>
        <dbReference type="ARBA" id="ARBA00022692"/>
    </source>
</evidence>
<dbReference type="GO" id="GO:0042721">
    <property type="term" value="C:TIM22 mitochondrial import inner membrane insertion complex"/>
    <property type="evidence" value="ECO:0007669"/>
    <property type="project" value="InterPro"/>
</dbReference>
<dbReference type="Pfam" id="PF02466">
    <property type="entry name" value="Tim17"/>
    <property type="match status" value="1"/>
</dbReference>
<dbReference type="InterPro" id="IPR001660">
    <property type="entry name" value="SAM"/>
</dbReference>
<dbReference type="Gene3D" id="1.10.150.50">
    <property type="entry name" value="Transcription Factor, Ets-1"/>
    <property type="match status" value="1"/>
</dbReference>
<dbReference type="GO" id="GO:0008320">
    <property type="term" value="F:protein transmembrane transporter activity"/>
    <property type="evidence" value="ECO:0007669"/>
    <property type="project" value="TreeGrafter"/>
</dbReference>
<dbReference type="GO" id="GO:0009706">
    <property type="term" value="C:chloroplast inner membrane"/>
    <property type="evidence" value="ECO:0007669"/>
    <property type="project" value="TreeGrafter"/>
</dbReference>
<dbReference type="InterPro" id="IPR013761">
    <property type="entry name" value="SAM/pointed_sf"/>
</dbReference>
<dbReference type="PANTHER" id="PTHR14110">
    <property type="entry name" value="MITOCHONDRIAL IMPORT INNER MEMBRANE TRANSLOCASE SUBUNIT TIM22"/>
    <property type="match status" value="1"/>
</dbReference>
<protein>
    <submittedName>
        <fullName evidence="6">Putative mitochondrial inner membrane translocase</fullName>
    </submittedName>
</protein>
<keyword evidence="3" id="KW-1133">Transmembrane helix</keyword>
<dbReference type="SUPFAM" id="SSF47769">
    <property type="entry name" value="SAM/Pointed domain"/>
    <property type="match status" value="1"/>
</dbReference>
<dbReference type="STRING" id="1764295.A0A5B8MK57"/>
<comment type="subcellular location">
    <subcellularLocation>
        <location evidence="1">Membrane</location>
        <topology evidence="1">Multi-pass membrane protein</topology>
    </subcellularLocation>
</comment>
<sequence length="266" mass="27802">MAAQAATQSQSTNPFVWVQNKQKAAGQALQTWMKKQPPYVEVAVATFGGATQGGVLGGVMGGMSKMNPTPPGGAAAGPLAGGNNGMSTMMGGPATQARNFAVMTGTHALISTTIKKLRNGVEDVKGNMAASFGSGAAFSLVSGVGGPNPIPNALSTGVVFALFQGAFYQLGKQFSKNKGGGKGGEVDAAYFRTDQMLDTLGLIKYKKNFRKGMLSDTTLPLLTDSALHEVSVPAGPRLLILDHVSTYKNYYKQDLAKRVQLLPRDQ</sequence>
<keyword evidence="4" id="KW-0472">Membrane</keyword>
<evidence type="ECO:0000313" key="7">
    <source>
        <dbReference type="Proteomes" id="UP000316726"/>
    </source>
</evidence>
<dbReference type="GO" id="GO:0045039">
    <property type="term" value="P:protein insertion into mitochondrial inner membrane"/>
    <property type="evidence" value="ECO:0007669"/>
    <property type="project" value="InterPro"/>
</dbReference>
<gene>
    <name evidence="6" type="ORF">A3770_03p26030</name>
</gene>
<dbReference type="AlphaFoldDB" id="A0A5B8MK57"/>
<accession>A0A5B8MK57</accession>
<keyword evidence="7" id="KW-1185">Reference proteome</keyword>
<reference evidence="6 7" key="1">
    <citation type="submission" date="2018-07" db="EMBL/GenBank/DDBJ databases">
        <title>The complete nuclear genome of the prasinophyte Chloropicon primus (CCMP1205).</title>
        <authorList>
            <person name="Pombert J.-F."/>
            <person name="Otis C."/>
            <person name="Turmel M."/>
            <person name="Lemieux C."/>
        </authorList>
    </citation>
    <scope>NUCLEOTIDE SEQUENCE [LARGE SCALE GENOMIC DNA]</scope>
    <source>
        <strain evidence="6 7">CCMP1205</strain>
    </source>
</reference>
<dbReference type="Pfam" id="PF00536">
    <property type="entry name" value="SAM_1"/>
    <property type="match status" value="1"/>
</dbReference>
<dbReference type="GO" id="GO:0045036">
    <property type="term" value="P:protein targeting to chloroplast"/>
    <property type="evidence" value="ECO:0007669"/>
    <property type="project" value="TreeGrafter"/>
</dbReference>
<evidence type="ECO:0000256" key="3">
    <source>
        <dbReference type="ARBA" id="ARBA00022989"/>
    </source>
</evidence>
<name>A0A5B8MK57_9CHLO</name>
<proteinExistence type="predicted"/>
<dbReference type="InterPro" id="IPR039175">
    <property type="entry name" value="TIM22"/>
</dbReference>
<organism evidence="6 7">
    <name type="scientific">Chloropicon primus</name>
    <dbReference type="NCBI Taxonomy" id="1764295"/>
    <lineage>
        <taxon>Eukaryota</taxon>
        <taxon>Viridiplantae</taxon>
        <taxon>Chlorophyta</taxon>
        <taxon>Chloropicophyceae</taxon>
        <taxon>Chloropicales</taxon>
        <taxon>Chloropicaceae</taxon>
        <taxon>Chloropicon</taxon>
    </lineage>
</organism>
<evidence type="ECO:0000259" key="5">
    <source>
        <dbReference type="Pfam" id="PF00536"/>
    </source>
</evidence>
<dbReference type="OrthoDB" id="507126at2759"/>
<evidence type="ECO:0000313" key="6">
    <source>
        <dbReference type="EMBL" id="QDZ20085.1"/>
    </source>
</evidence>
<feature type="domain" description="SAM" evidence="5">
    <location>
        <begin position="193"/>
        <end position="248"/>
    </location>
</feature>
<evidence type="ECO:0000256" key="1">
    <source>
        <dbReference type="ARBA" id="ARBA00004141"/>
    </source>
</evidence>
<dbReference type="PANTHER" id="PTHR14110:SF6">
    <property type="entry name" value="OS04G0405100 PROTEIN"/>
    <property type="match status" value="1"/>
</dbReference>
<dbReference type="Proteomes" id="UP000316726">
    <property type="component" value="Chromosome 3"/>
</dbReference>
<evidence type="ECO:0000256" key="4">
    <source>
        <dbReference type="ARBA" id="ARBA00023136"/>
    </source>
</evidence>